<name>F8P8H7_SERL9</name>
<dbReference type="Pfam" id="PF13489">
    <property type="entry name" value="Methyltransf_23"/>
    <property type="match status" value="1"/>
</dbReference>
<dbReference type="RefSeq" id="XP_007322699.1">
    <property type="nucleotide sequence ID" value="XM_007322637.1"/>
</dbReference>
<reference evidence="2" key="1">
    <citation type="submission" date="2011-04" db="EMBL/GenBank/DDBJ databases">
        <title>Evolution of plant cell wall degrading machinery underlies the functional diversity of forest fungi.</title>
        <authorList>
            <consortium name="US DOE Joint Genome Institute (JGI-PGF)"/>
            <person name="Eastwood D.C."/>
            <person name="Floudas D."/>
            <person name="Binder M."/>
            <person name="Majcherczyk A."/>
            <person name="Schneider P."/>
            <person name="Aerts A."/>
            <person name="Asiegbu F.O."/>
            <person name="Baker S.E."/>
            <person name="Barry K."/>
            <person name="Bendiksby M."/>
            <person name="Blumentritt M."/>
            <person name="Coutinho P.M."/>
            <person name="Cullen D."/>
            <person name="Cullen D."/>
            <person name="Gathman A."/>
            <person name="Goodell B."/>
            <person name="Henrissat B."/>
            <person name="Ihrmark K."/>
            <person name="Kauserud H."/>
            <person name="Kohler A."/>
            <person name="LaButti K."/>
            <person name="Lapidus A."/>
            <person name="Lavin J.L."/>
            <person name="Lee Y.-H."/>
            <person name="Lindquist E."/>
            <person name="Lilly W."/>
            <person name="Lucas S."/>
            <person name="Morin E."/>
            <person name="Murat C."/>
            <person name="Oguiza J.A."/>
            <person name="Park J."/>
            <person name="Pisabarro A.G."/>
            <person name="Riley R."/>
            <person name="Rosling A."/>
            <person name="Salamov A."/>
            <person name="Schmidt O."/>
            <person name="Schmutz J."/>
            <person name="Skrede I."/>
            <person name="Stenlid J."/>
            <person name="Wiebenga A."/>
            <person name="Xie X."/>
            <person name="Kues U."/>
            <person name="Hibbett D.S."/>
            <person name="Hoffmeister D."/>
            <person name="Hogberg N."/>
            <person name="Martin F."/>
            <person name="Grigoriev I.V."/>
            <person name="Watkinson S.C."/>
        </authorList>
    </citation>
    <scope>NUCLEOTIDE SEQUENCE</scope>
    <source>
        <strain evidence="2">S7.9</strain>
    </source>
</reference>
<dbReference type="SUPFAM" id="SSF53335">
    <property type="entry name" value="S-adenosyl-L-methionine-dependent methyltransferases"/>
    <property type="match status" value="1"/>
</dbReference>
<feature type="compositionally biased region" description="Polar residues" evidence="1">
    <location>
        <begin position="227"/>
        <end position="241"/>
    </location>
</feature>
<evidence type="ECO:0008006" key="3">
    <source>
        <dbReference type="Google" id="ProtNLM"/>
    </source>
</evidence>
<evidence type="ECO:0000256" key="1">
    <source>
        <dbReference type="SAM" id="MobiDB-lite"/>
    </source>
</evidence>
<dbReference type="AlphaFoldDB" id="F8P8H7"/>
<dbReference type="PANTHER" id="PTHR43861:SF1">
    <property type="entry name" value="TRANS-ACONITATE 2-METHYLTRANSFERASE"/>
    <property type="match status" value="1"/>
</dbReference>
<dbReference type="HOGENOM" id="CLU_060397_2_0_1"/>
<dbReference type="CDD" id="cd02440">
    <property type="entry name" value="AdoMet_MTases"/>
    <property type="match status" value="1"/>
</dbReference>
<gene>
    <name evidence="2" type="ORF">SERLADRAFT_477188</name>
</gene>
<dbReference type="OrthoDB" id="540004at2759"/>
<sequence length="241" mass="26634">MDPKDIVRQGYDALSLSYRGDRSENDGHNQKLWTSQVLDILPSAPAKVLDIGCGCGVPASRELASAGYSVTGVDISKVQVDRARNLVPEGTFIQADIASESILEVIPITEKFSAVIAFYVLIHIPVGEQSALIHRMSDWVEEGGYCAMVVGITPWTGEAVGWLGKDVKMWWSQASIEEYRKWVKDAGFEILREEHAKDPVSDGSESEGHQFLLLRKVSKLQQKDTSDPNTNTYNGASYLMQ</sequence>
<dbReference type="PANTHER" id="PTHR43861">
    <property type="entry name" value="TRANS-ACONITATE 2-METHYLTRANSFERASE-RELATED"/>
    <property type="match status" value="1"/>
</dbReference>
<accession>F8P8H7</accession>
<dbReference type="InterPro" id="IPR029063">
    <property type="entry name" value="SAM-dependent_MTases_sf"/>
</dbReference>
<feature type="region of interest" description="Disordered" evidence="1">
    <location>
        <begin position="220"/>
        <end position="241"/>
    </location>
</feature>
<dbReference type="Gene3D" id="3.40.50.150">
    <property type="entry name" value="Vaccinia Virus protein VP39"/>
    <property type="match status" value="1"/>
</dbReference>
<protein>
    <recommendedName>
        <fullName evidence="3">Methyltransferase domain-containing protein</fullName>
    </recommendedName>
</protein>
<dbReference type="KEGG" id="sla:SERLADRAFT_477188"/>
<proteinExistence type="predicted"/>
<evidence type="ECO:0000313" key="2">
    <source>
        <dbReference type="EMBL" id="EGO20733.1"/>
    </source>
</evidence>
<organism>
    <name type="scientific">Serpula lacrymans var. lacrymans (strain S7.9)</name>
    <name type="common">Dry rot fungus</name>
    <dbReference type="NCBI Taxonomy" id="578457"/>
    <lineage>
        <taxon>Eukaryota</taxon>
        <taxon>Fungi</taxon>
        <taxon>Dikarya</taxon>
        <taxon>Basidiomycota</taxon>
        <taxon>Agaricomycotina</taxon>
        <taxon>Agaricomycetes</taxon>
        <taxon>Agaricomycetidae</taxon>
        <taxon>Boletales</taxon>
        <taxon>Coniophorineae</taxon>
        <taxon>Serpulaceae</taxon>
        <taxon>Serpula</taxon>
    </lineage>
</organism>
<dbReference type="GeneID" id="18820952"/>
<dbReference type="EMBL" id="GL945440">
    <property type="protein sequence ID" value="EGO20733.1"/>
    <property type="molecule type" value="Genomic_DNA"/>
</dbReference>
<dbReference type="Proteomes" id="UP000008064">
    <property type="component" value="Unassembled WGS sequence"/>
</dbReference>